<feature type="binding site" evidence="7">
    <location>
        <position position="328"/>
    </location>
    <ligand>
        <name>3-phosphoshikimate</name>
        <dbReference type="ChEBI" id="CHEBI:145989"/>
    </ligand>
</feature>
<dbReference type="PROSITE" id="PS00885">
    <property type="entry name" value="EPSP_SYNTHASE_2"/>
    <property type="match status" value="1"/>
</dbReference>
<dbReference type="RefSeq" id="WP_209459159.1">
    <property type="nucleotide sequence ID" value="NZ_JAGGKC010000009.1"/>
</dbReference>
<evidence type="ECO:0000256" key="6">
    <source>
        <dbReference type="ARBA" id="ARBA00044633"/>
    </source>
</evidence>
<dbReference type="NCBIfam" id="TIGR01356">
    <property type="entry name" value="aroA"/>
    <property type="match status" value="1"/>
</dbReference>
<dbReference type="GO" id="GO:0003866">
    <property type="term" value="F:3-phosphoshikimate 1-carboxyvinyltransferase activity"/>
    <property type="evidence" value="ECO:0007669"/>
    <property type="project" value="UniProtKB-EC"/>
</dbReference>
<keyword evidence="5 7" id="KW-0057">Aromatic amino acid biosynthesis</keyword>
<feature type="binding site" evidence="7">
    <location>
        <position position="400"/>
    </location>
    <ligand>
        <name>phosphoenolpyruvate</name>
        <dbReference type="ChEBI" id="CHEBI:58702"/>
    </ligand>
</feature>
<feature type="binding site" evidence="7">
    <location>
        <position position="20"/>
    </location>
    <ligand>
        <name>3-phosphoshikimate</name>
        <dbReference type="ChEBI" id="CHEBI:145989"/>
    </ligand>
</feature>
<evidence type="ECO:0000256" key="2">
    <source>
        <dbReference type="ARBA" id="ARBA00009948"/>
    </source>
</evidence>
<dbReference type="InterPro" id="IPR001986">
    <property type="entry name" value="Enolpyruvate_Tfrase_dom"/>
</dbReference>
<organism evidence="9 10">
    <name type="scientific">Youngiibacter multivorans</name>
    <dbReference type="NCBI Taxonomy" id="937251"/>
    <lineage>
        <taxon>Bacteria</taxon>
        <taxon>Bacillati</taxon>
        <taxon>Bacillota</taxon>
        <taxon>Clostridia</taxon>
        <taxon>Eubacteriales</taxon>
        <taxon>Clostridiaceae</taxon>
        <taxon>Youngiibacter</taxon>
    </lineage>
</organism>
<dbReference type="HAMAP" id="MF_00210">
    <property type="entry name" value="EPSP_synth"/>
    <property type="match status" value="1"/>
</dbReference>
<feature type="binding site" evidence="7">
    <location>
        <position position="162"/>
    </location>
    <ligand>
        <name>phosphoenolpyruvate</name>
        <dbReference type="ChEBI" id="CHEBI:58702"/>
    </ligand>
</feature>
<feature type="domain" description="Enolpyruvate transferase" evidence="8">
    <location>
        <begin position="8"/>
        <end position="408"/>
    </location>
</feature>
<dbReference type="Proteomes" id="UP001519271">
    <property type="component" value="Unassembled WGS sequence"/>
</dbReference>
<feature type="binding site" evidence="7">
    <location>
        <position position="118"/>
    </location>
    <ligand>
        <name>phosphoenolpyruvate</name>
        <dbReference type="ChEBI" id="CHEBI:58702"/>
    </ligand>
</feature>
<dbReference type="InterPro" id="IPR006264">
    <property type="entry name" value="EPSP_synthase"/>
</dbReference>
<keyword evidence="7" id="KW-0963">Cytoplasm</keyword>
<feature type="binding site" evidence="7">
    <location>
        <position position="160"/>
    </location>
    <ligand>
        <name>3-phosphoshikimate</name>
        <dbReference type="ChEBI" id="CHEBI:145989"/>
    </ligand>
</feature>
<feature type="binding site" evidence="7">
    <location>
        <position position="20"/>
    </location>
    <ligand>
        <name>phosphoenolpyruvate</name>
        <dbReference type="ChEBI" id="CHEBI:58702"/>
    </ligand>
</feature>
<comment type="caution">
    <text evidence="9">The sequence shown here is derived from an EMBL/GenBank/DDBJ whole genome shotgun (WGS) entry which is preliminary data.</text>
</comment>
<comment type="subcellular location">
    <subcellularLocation>
        <location evidence="7">Cytoplasm</location>
    </subcellularLocation>
</comment>
<comment type="pathway">
    <text evidence="1 7">Metabolic intermediate biosynthesis; chorismate biosynthesis; chorismate from D-erythrose 4-phosphate and phosphoenolpyruvate: step 6/7.</text>
</comment>
<feature type="binding site" evidence="7">
    <location>
        <position position="25"/>
    </location>
    <ligand>
        <name>3-phosphoshikimate</name>
        <dbReference type="ChEBI" id="CHEBI:145989"/>
    </ligand>
</feature>
<keyword evidence="3 7" id="KW-0028">Amino-acid biosynthesis</keyword>
<dbReference type="EC" id="2.5.1.19" evidence="7"/>
<evidence type="ECO:0000256" key="1">
    <source>
        <dbReference type="ARBA" id="ARBA00004811"/>
    </source>
</evidence>
<comment type="function">
    <text evidence="7">Catalyzes the transfer of the enolpyruvyl moiety of phosphoenolpyruvate (PEP) to the 5-hydroxyl of shikimate-3-phosphate (S3P) to produce enolpyruvyl shikimate-3-phosphate and inorganic phosphate.</text>
</comment>
<feature type="binding site" evidence="7">
    <location>
        <position position="90"/>
    </location>
    <ligand>
        <name>phosphoenolpyruvate</name>
        <dbReference type="ChEBI" id="CHEBI:58702"/>
    </ligand>
</feature>
<accession>A0ABS4G328</accession>
<evidence type="ECO:0000313" key="10">
    <source>
        <dbReference type="Proteomes" id="UP001519271"/>
    </source>
</evidence>
<protein>
    <recommendedName>
        <fullName evidence="7">3-phosphoshikimate 1-carboxyvinyltransferase</fullName>
        <ecNumber evidence="7">2.5.1.19</ecNumber>
    </recommendedName>
    <alternativeName>
        <fullName evidence="7">5-enolpyruvylshikimate-3-phosphate synthase</fullName>
        <shortName evidence="7">EPSP synthase</shortName>
        <shortName evidence="7">EPSPS</shortName>
    </alternativeName>
</protein>
<evidence type="ECO:0000256" key="7">
    <source>
        <dbReference type="HAMAP-Rule" id="MF_00210"/>
    </source>
</evidence>
<evidence type="ECO:0000259" key="8">
    <source>
        <dbReference type="Pfam" id="PF00275"/>
    </source>
</evidence>
<proteinExistence type="inferred from homology"/>
<dbReference type="InterPro" id="IPR023193">
    <property type="entry name" value="EPSP_synthase_CS"/>
</dbReference>
<feature type="binding site" evidence="7">
    <location>
        <position position="21"/>
    </location>
    <ligand>
        <name>3-phosphoshikimate</name>
        <dbReference type="ChEBI" id="CHEBI:145989"/>
    </ligand>
</feature>
<name>A0ABS4G328_9CLOT</name>
<dbReference type="CDD" id="cd01556">
    <property type="entry name" value="EPSP_synthase"/>
    <property type="match status" value="1"/>
</dbReference>
<sequence length="416" mass="46170">MIKEINCKKVNGTVRIPASKSYGHRALIALSLSKGKGVLDNFDMSLDIMATLKCLEDLGVDFIFSDRSLSIDATKFGQFRDRTMKPEESGSTLRFFIPITLLFDEVFEFRCKTGLLKRPLTVYEELFKDLDIVLYRDSLECLVVKGKLTSGEFTMRGDVSSQFISGMLLVLPMLDGDSVLKVTGELESEGYVNMTLKVMEDFGIEVVRDGNTFRVKGGQSYIARDYKIEGDYSQGAFMLAAGVLGGDVTVTGLEKDTAQGDADIVRIIRDMGGVIEETEDGLRARRSDLKAIDIDISQTPDLTPILGVLLSLSKGTGRLLNGKRLRYKESDRIKTTVAMITSLGGDAREDGEDIVIEGKEMLKGGRSFAFNDHRIVMASSVAALRSEDKVYIDGYEAVNKSYPEFFNDFEHMLCNR</sequence>
<feature type="binding site" evidence="7">
    <location>
        <position position="332"/>
    </location>
    <ligand>
        <name>phosphoenolpyruvate</name>
        <dbReference type="ChEBI" id="CHEBI:58702"/>
    </ligand>
</feature>
<dbReference type="SUPFAM" id="SSF55205">
    <property type="entry name" value="EPT/RTPC-like"/>
    <property type="match status" value="1"/>
</dbReference>
<feature type="binding site" evidence="7">
    <location>
        <position position="162"/>
    </location>
    <ligand>
        <name>3-phosphoshikimate</name>
        <dbReference type="ChEBI" id="CHEBI:145989"/>
    </ligand>
</feature>
<evidence type="ECO:0000313" key="9">
    <source>
        <dbReference type="EMBL" id="MBP1918941.1"/>
    </source>
</evidence>
<gene>
    <name evidence="7" type="primary">aroA</name>
    <name evidence="9" type="ORF">J2Z34_001421</name>
</gene>
<feature type="binding site" evidence="7">
    <location>
        <position position="161"/>
    </location>
    <ligand>
        <name>3-phosphoshikimate</name>
        <dbReference type="ChEBI" id="CHEBI:145989"/>
    </ligand>
</feature>
<keyword evidence="4 7" id="KW-0808">Transferase</keyword>
<feature type="binding site" evidence="7">
    <location>
        <position position="188"/>
    </location>
    <ligand>
        <name>3-phosphoshikimate</name>
        <dbReference type="ChEBI" id="CHEBI:145989"/>
    </ligand>
</feature>
<dbReference type="InterPro" id="IPR036968">
    <property type="entry name" value="Enolpyruvate_Tfrase_sf"/>
</dbReference>
<comment type="caution">
    <text evidence="7">Lacks conserved residue(s) required for the propagation of feature annotation.</text>
</comment>
<dbReference type="Gene3D" id="3.65.10.10">
    <property type="entry name" value="Enolpyruvate transferase domain"/>
    <property type="match status" value="2"/>
</dbReference>
<evidence type="ECO:0000256" key="5">
    <source>
        <dbReference type="ARBA" id="ARBA00023141"/>
    </source>
</evidence>
<dbReference type="Pfam" id="PF00275">
    <property type="entry name" value="EPSP_synthase"/>
    <property type="match status" value="1"/>
</dbReference>
<dbReference type="EMBL" id="JAGGKC010000009">
    <property type="protein sequence ID" value="MBP1918941.1"/>
    <property type="molecule type" value="Genomic_DNA"/>
</dbReference>
<feature type="binding site" evidence="7">
    <location>
        <position position="301"/>
    </location>
    <ligand>
        <name>3-phosphoshikimate</name>
        <dbReference type="ChEBI" id="CHEBI:145989"/>
    </ligand>
</feature>
<feature type="active site" description="Proton acceptor" evidence="7">
    <location>
        <position position="301"/>
    </location>
</feature>
<keyword evidence="10" id="KW-1185">Reference proteome</keyword>
<evidence type="ECO:0000256" key="3">
    <source>
        <dbReference type="ARBA" id="ARBA00022605"/>
    </source>
</evidence>
<dbReference type="PANTHER" id="PTHR21090">
    <property type="entry name" value="AROM/DEHYDROQUINATE SYNTHASE"/>
    <property type="match status" value="1"/>
</dbReference>
<dbReference type="PANTHER" id="PTHR21090:SF5">
    <property type="entry name" value="PENTAFUNCTIONAL AROM POLYPEPTIDE"/>
    <property type="match status" value="1"/>
</dbReference>
<feature type="binding site" evidence="7">
    <location>
        <position position="374"/>
    </location>
    <ligand>
        <name>phosphoenolpyruvate</name>
        <dbReference type="ChEBI" id="CHEBI:58702"/>
    </ligand>
</feature>
<comment type="similarity">
    <text evidence="2 7">Belongs to the EPSP synthase family.</text>
</comment>
<comment type="subunit">
    <text evidence="7">Monomer.</text>
</comment>
<reference evidence="9 10" key="1">
    <citation type="submission" date="2021-03" db="EMBL/GenBank/DDBJ databases">
        <title>Genomic Encyclopedia of Type Strains, Phase IV (KMG-IV): sequencing the most valuable type-strain genomes for metagenomic binning, comparative biology and taxonomic classification.</title>
        <authorList>
            <person name="Goeker M."/>
        </authorList>
    </citation>
    <scope>NUCLEOTIDE SEQUENCE [LARGE SCALE GENOMIC DNA]</scope>
    <source>
        <strain evidence="9 10">DSM 6139</strain>
    </source>
</reference>
<comment type="catalytic activity">
    <reaction evidence="6">
        <text>3-phosphoshikimate + phosphoenolpyruvate = 5-O-(1-carboxyvinyl)-3-phosphoshikimate + phosphate</text>
        <dbReference type="Rhea" id="RHEA:21256"/>
        <dbReference type="ChEBI" id="CHEBI:43474"/>
        <dbReference type="ChEBI" id="CHEBI:57701"/>
        <dbReference type="ChEBI" id="CHEBI:58702"/>
        <dbReference type="ChEBI" id="CHEBI:145989"/>
        <dbReference type="EC" id="2.5.1.19"/>
    </reaction>
    <physiologicalReaction direction="left-to-right" evidence="6">
        <dbReference type="Rhea" id="RHEA:21257"/>
    </physiologicalReaction>
</comment>
<dbReference type="PIRSF" id="PIRSF000505">
    <property type="entry name" value="EPSPS"/>
    <property type="match status" value="1"/>
</dbReference>
<evidence type="ECO:0000256" key="4">
    <source>
        <dbReference type="ARBA" id="ARBA00022679"/>
    </source>
</evidence>
<dbReference type="InterPro" id="IPR013792">
    <property type="entry name" value="RNA3'P_cycl/enolpyr_Trfase_a/b"/>
</dbReference>